<keyword evidence="1" id="KW-0812">Transmembrane</keyword>
<feature type="transmembrane region" description="Helical" evidence="1">
    <location>
        <begin position="65"/>
        <end position="90"/>
    </location>
</feature>
<dbReference type="AlphaFoldDB" id="A0AAN9ESQ3"/>
<gene>
    <name evidence="2" type="ORF">RIF29_28214</name>
</gene>
<organism evidence="2 3">
    <name type="scientific">Crotalaria pallida</name>
    <name type="common">Smooth rattlebox</name>
    <name type="synonym">Crotalaria striata</name>
    <dbReference type="NCBI Taxonomy" id="3830"/>
    <lineage>
        <taxon>Eukaryota</taxon>
        <taxon>Viridiplantae</taxon>
        <taxon>Streptophyta</taxon>
        <taxon>Embryophyta</taxon>
        <taxon>Tracheophyta</taxon>
        <taxon>Spermatophyta</taxon>
        <taxon>Magnoliopsida</taxon>
        <taxon>eudicotyledons</taxon>
        <taxon>Gunneridae</taxon>
        <taxon>Pentapetalae</taxon>
        <taxon>rosids</taxon>
        <taxon>fabids</taxon>
        <taxon>Fabales</taxon>
        <taxon>Fabaceae</taxon>
        <taxon>Papilionoideae</taxon>
        <taxon>50 kb inversion clade</taxon>
        <taxon>genistoids sensu lato</taxon>
        <taxon>core genistoids</taxon>
        <taxon>Crotalarieae</taxon>
        <taxon>Crotalaria</taxon>
    </lineage>
</organism>
<sequence length="95" mass="10859">MNNNWDHFGFWGGHTKTWTLASLFSSNTYLPVTHLISGHNNNFGIVLLQHITLQHSSPFSLFNSIFLFLCLLLFVLISYEIIVIVTLTNLPNHKS</sequence>
<proteinExistence type="predicted"/>
<keyword evidence="1" id="KW-0472">Membrane</keyword>
<accession>A0AAN9ESQ3</accession>
<evidence type="ECO:0000313" key="2">
    <source>
        <dbReference type="EMBL" id="KAK7261890.1"/>
    </source>
</evidence>
<evidence type="ECO:0000313" key="3">
    <source>
        <dbReference type="Proteomes" id="UP001372338"/>
    </source>
</evidence>
<keyword evidence="3" id="KW-1185">Reference proteome</keyword>
<keyword evidence="1" id="KW-1133">Transmembrane helix</keyword>
<evidence type="ECO:0000256" key="1">
    <source>
        <dbReference type="SAM" id="Phobius"/>
    </source>
</evidence>
<reference evidence="2 3" key="1">
    <citation type="submission" date="2024-01" db="EMBL/GenBank/DDBJ databases">
        <title>The genomes of 5 underutilized Papilionoideae crops provide insights into root nodulation and disease resistanc.</title>
        <authorList>
            <person name="Yuan L."/>
        </authorList>
    </citation>
    <scope>NUCLEOTIDE SEQUENCE [LARGE SCALE GENOMIC DNA]</scope>
    <source>
        <strain evidence="2">ZHUSHIDOU_FW_LH</strain>
        <tissue evidence="2">Leaf</tissue>
    </source>
</reference>
<name>A0AAN9ESQ3_CROPI</name>
<dbReference type="EMBL" id="JAYWIO010000005">
    <property type="protein sequence ID" value="KAK7261890.1"/>
    <property type="molecule type" value="Genomic_DNA"/>
</dbReference>
<dbReference type="Proteomes" id="UP001372338">
    <property type="component" value="Unassembled WGS sequence"/>
</dbReference>
<protein>
    <submittedName>
        <fullName evidence="2">Uncharacterized protein</fullName>
    </submittedName>
</protein>
<comment type="caution">
    <text evidence="2">The sequence shown here is derived from an EMBL/GenBank/DDBJ whole genome shotgun (WGS) entry which is preliminary data.</text>
</comment>